<reference evidence="1" key="2">
    <citation type="submission" date="2025-08" db="UniProtKB">
        <authorList>
            <consortium name="Ensembl"/>
        </authorList>
    </citation>
    <scope>IDENTIFICATION</scope>
</reference>
<dbReference type="Gene3D" id="3.10.20.90">
    <property type="entry name" value="Phosphatidylinositol 3-kinase Catalytic Subunit, Chain A, domain 1"/>
    <property type="match status" value="1"/>
</dbReference>
<evidence type="ECO:0000313" key="1">
    <source>
        <dbReference type="Ensembl" id="ENSCUSP00005007737.1"/>
    </source>
</evidence>
<dbReference type="AlphaFoldDB" id="A0A8C3U232"/>
<protein>
    <recommendedName>
        <fullName evidence="3">Rad60/SUMO-like domain-containing protein</fullName>
    </recommendedName>
</protein>
<dbReference type="Proteomes" id="UP000694563">
    <property type="component" value="Chromosome 10"/>
</dbReference>
<name>A0A8C3U232_CATUS</name>
<dbReference type="InterPro" id="IPR029071">
    <property type="entry name" value="Ubiquitin-like_domsf"/>
</dbReference>
<proteinExistence type="predicted"/>
<organism evidence="1 2">
    <name type="scientific">Catharus ustulatus</name>
    <name type="common">Russet-backed thrush</name>
    <name type="synonym">Hylocichla ustulatus</name>
    <dbReference type="NCBI Taxonomy" id="91951"/>
    <lineage>
        <taxon>Eukaryota</taxon>
        <taxon>Metazoa</taxon>
        <taxon>Chordata</taxon>
        <taxon>Craniata</taxon>
        <taxon>Vertebrata</taxon>
        <taxon>Euteleostomi</taxon>
        <taxon>Archelosauria</taxon>
        <taxon>Archosauria</taxon>
        <taxon>Dinosauria</taxon>
        <taxon>Saurischia</taxon>
        <taxon>Theropoda</taxon>
        <taxon>Coelurosauria</taxon>
        <taxon>Aves</taxon>
        <taxon>Neognathae</taxon>
        <taxon>Neoaves</taxon>
        <taxon>Telluraves</taxon>
        <taxon>Australaves</taxon>
        <taxon>Passeriformes</taxon>
        <taxon>Turdidae</taxon>
        <taxon>Catharus</taxon>
    </lineage>
</organism>
<reference evidence="1" key="3">
    <citation type="submission" date="2025-09" db="UniProtKB">
        <authorList>
            <consortium name="Ensembl"/>
        </authorList>
    </citation>
    <scope>IDENTIFICATION</scope>
</reference>
<accession>A0A8C3U232</accession>
<sequence length="74" mass="8045">MSKEKPRGGVKTENEPIDLKVAGQDGSVVQFRIKRRTPLGKLMKAFSGQLCQGLTILTGKSCNQNLSSVIPLVF</sequence>
<evidence type="ECO:0000313" key="2">
    <source>
        <dbReference type="Proteomes" id="UP000694563"/>
    </source>
</evidence>
<evidence type="ECO:0008006" key="3">
    <source>
        <dbReference type="Google" id="ProtNLM"/>
    </source>
</evidence>
<keyword evidence="2" id="KW-1185">Reference proteome</keyword>
<dbReference type="Ensembl" id="ENSCUST00005008074.1">
    <property type="protein sequence ID" value="ENSCUSP00005007737.1"/>
    <property type="gene ID" value="ENSCUSG00005004826.1"/>
</dbReference>
<dbReference type="SUPFAM" id="SSF54236">
    <property type="entry name" value="Ubiquitin-like"/>
    <property type="match status" value="1"/>
</dbReference>
<reference evidence="1" key="1">
    <citation type="submission" date="2020-10" db="EMBL/GenBank/DDBJ databases">
        <title>Catharus ustulatus (Swainson's thrush) genome, bCatUst1, primary haplotype v2.</title>
        <authorList>
            <person name="Delmore K."/>
            <person name="Vafadar M."/>
            <person name="Formenti G."/>
            <person name="Chow W."/>
            <person name="Pelan S."/>
            <person name="Howe K."/>
            <person name="Rhie A."/>
            <person name="Mountcastle J."/>
            <person name="Haase B."/>
            <person name="Fedrigo O."/>
            <person name="Jarvis E.D."/>
        </authorList>
    </citation>
    <scope>NUCLEOTIDE SEQUENCE [LARGE SCALE GENOMIC DNA]</scope>
</reference>